<reference evidence="2" key="1">
    <citation type="submission" date="2011-10" db="EMBL/GenBank/DDBJ databases">
        <title>Provirophages and transpovirons: unique mobilome of giant viruses.</title>
        <authorList>
            <person name="Desnues C."/>
            <person name="LaScola B."/>
            <person name="Yutin N."/>
            <person name="Fournous G."/>
            <person name="Koonin E."/>
            <person name="Raoult D."/>
        </authorList>
    </citation>
    <scope>NUCLEOTIDE SEQUENCE</scope>
    <source>
        <strain evidence="2">Mv13-c7</strain>
    </source>
</reference>
<dbReference type="GO" id="GO:0042262">
    <property type="term" value="P:DNA protection"/>
    <property type="evidence" value="ECO:0007669"/>
    <property type="project" value="InterPro"/>
</dbReference>
<evidence type="ECO:0000313" key="2">
    <source>
        <dbReference type="EMBL" id="AEX61620.1"/>
    </source>
</evidence>
<sequence>MGMRNFTLIDPITNKSNGKYFGHIPKQAATKAYSQFVRKLEKENKPIPQTSIIILQEYKSNGLVKNHKYEASRKNYIEPIKIFISYKVITFYHYNVLRKIKSSKNNNKTIEDKIESINLKLFNYENNIFVPQIQEIII</sequence>
<dbReference type="InterPro" id="IPR036620">
    <property type="entry name" value="MC1_sf"/>
</dbReference>
<protein>
    <submittedName>
        <fullName evidence="2">Uncharacterized protein</fullName>
    </submittedName>
</protein>
<dbReference type="EMBL" id="JN885991">
    <property type="protein sequence ID" value="AEX61620.1"/>
    <property type="molecule type" value="Genomic_DNA"/>
</dbReference>
<keyword evidence="1" id="KW-0175">Coiled coil</keyword>
<evidence type="ECO:0000256" key="1">
    <source>
        <dbReference type="SAM" id="Coils"/>
    </source>
</evidence>
<organism evidence="2">
    <name type="scientific">Megavirus courdo7</name>
    <dbReference type="NCBI Taxonomy" id="1128135"/>
    <lineage>
        <taxon>Viruses</taxon>
        <taxon>Varidnaviria</taxon>
        <taxon>Bamfordvirae</taxon>
        <taxon>Nucleocytoviricota</taxon>
        <taxon>Megaviricetes</taxon>
        <taxon>Imitervirales</taxon>
        <taxon>Mimiviridae</taxon>
        <taxon>Megamimivirinae</taxon>
        <taxon>Megavirus</taxon>
    </lineage>
</organism>
<feature type="coiled-coil region" evidence="1">
    <location>
        <begin position="100"/>
        <end position="127"/>
    </location>
</feature>
<gene>
    <name evidence="2" type="ORF">c7_L557</name>
</gene>
<dbReference type="SUPFAM" id="SSF102875">
    <property type="entry name" value="Chromosomal protein MC1"/>
    <property type="match status" value="1"/>
</dbReference>
<proteinExistence type="predicted"/>
<name>H2EB47_9VIRU</name>
<dbReference type="Gene3D" id="3.10.470.10">
    <property type="entry name" value="Chromosomal protein MC1"/>
    <property type="match status" value="1"/>
</dbReference>
<accession>H2EB47</accession>